<proteinExistence type="predicted"/>
<dbReference type="AlphaFoldDB" id="A0A061FE38"/>
<name>A0A061FE38_THECC</name>
<dbReference type="EMBL" id="CM001886">
    <property type="protein sequence ID" value="EOY14992.1"/>
    <property type="molecule type" value="Genomic_DNA"/>
</dbReference>
<protein>
    <submittedName>
        <fullName evidence="1">Uncharacterized protein</fullName>
    </submittedName>
</protein>
<reference evidence="1 2" key="1">
    <citation type="journal article" date="2013" name="Genome Biol.">
        <title>The genome sequence of the most widely cultivated cacao type and its use to identify candidate genes regulating pod color.</title>
        <authorList>
            <person name="Motamayor J.C."/>
            <person name="Mockaitis K."/>
            <person name="Schmutz J."/>
            <person name="Haiminen N."/>
            <person name="Iii D.L."/>
            <person name="Cornejo O."/>
            <person name="Findley S.D."/>
            <person name="Zheng P."/>
            <person name="Utro F."/>
            <person name="Royaert S."/>
            <person name="Saski C."/>
            <person name="Jenkins J."/>
            <person name="Podicheti R."/>
            <person name="Zhao M."/>
            <person name="Scheffler B.E."/>
            <person name="Stack J.C."/>
            <person name="Feltus F.A."/>
            <person name="Mustiga G.M."/>
            <person name="Amores F."/>
            <person name="Phillips W."/>
            <person name="Marelli J.P."/>
            <person name="May G.D."/>
            <person name="Shapiro H."/>
            <person name="Ma J."/>
            <person name="Bustamante C.D."/>
            <person name="Schnell R.J."/>
            <person name="Main D."/>
            <person name="Gilbert D."/>
            <person name="Parida L."/>
            <person name="Kuhn D.N."/>
        </authorList>
    </citation>
    <scope>NUCLEOTIDE SEQUENCE [LARGE SCALE GENOMIC DNA]</scope>
    <source>
        <strain evidence="2">cv. Matina 1-6</strain>
    </source>
</reference>
<organism evidence="1 2">
    <name type="scientific">Theobroma cacao</name>
    <name type="common">Cacao</name>
    <name type="synonym">Cocoa</name>
    <dbReference type="NCBI Taxonomy" id="3641"/>
    <lineage>
        <taxon>Eukaryota</taxon>
        <taxon>Viridiplantae</taxon>
        <taxon>Streptophyta</taxon>
        <taxon>Embryophyta</taxon>
        <taxon>Tracheophyta</taxon>
        <taxon>Spermatophyta</taxon>
        <taxon>Magnoliopsida</taxon>
        <taxon>eudicotyledons</taxon>
        <taxon>Gunneridae</taxon>
        <taxon>Pentapetalae</taxon>
        <taxon>rosids</taxon>
        <taxon>malvids</taxon>
        <taxon>Malvales</taxon>
        <taxon>Malvaceae</taxon>
        <taxon>Byttnerioideae</taxon>
        <taxon>Theobroma</taxon>
    </lineage>
</organism>
<accession>A0A061FE38</accession>
<evidence type="ECO:0000313" key="2">
    <source>
        <dbReference type="Proteomes" id="UP000026915"/>
    </source>
</evidence>
<gene>
    <name evidence="1" type="ORF">TCM_034203</name>
</gene>
<evidence type="ECO:0000313" key="1">
    <source>
        <dbReference type="EMBL" id="EOY14992.1"/>
    </source>
</evidence>
<sequence>MKETINVMFREMVYLHNCTIYRMGLFAFHSREQHSFGRGSKPGWMICCLGQGERGRPNHADLEVSRNLE</sequence>
<dbReference type="InParanoid" id="A0A061FE38"/>
<keyword evidence="2" id="KW-1185">Reference proteome</keyword>
<dbReference type="HOGENOM" id="CLU_2781006_0_0_1"/>
<dbReference type="Gramene" id="EOY14992">
    <property type="protein sequence ID" value="EOY14992"/>
    <property type="gene ID" value="TCM_034203"/>
</dbReference>
<dbReference type="Proteomes" id="UP000026915">
    <property type="component" value="Chromosome 8"/>
</dbReference>